<dbReference type="AlphaFoldDB" id="A0A4D7C881"/>
<proteinExistence type="inferred from homology"/>
<evidence type="ECO:0000256" key="8">
    <source>
        <dbReference type="ARBA" id="ARBA00022605"/>
    </source>
</evidence>
<dbReference type="GO" id="GO:0000105">
    <property type="term" value="P:L-histidine biosynthetic process"/>
    <property type="evidence" value="ECO:0007669"/>
    <property type="project" value="UniProtKB-UniRule"/>
</dbReference>
<reference evidence="14" key="1">
    <citation type="submission" date="2019-04" db="EMBL/GenBank/DDBJ databases">
        <title>Complete genome sequence of Sphingomonas sp. W1-2-3.</title>
        <authorList>
            <person name="Im W.T."/>
        </authorList>
    </citation>
    <scope>NUCLEOTIDE SEQUENCE [LARGE SCALE GENOMIC DNA]</scope>
    <source>
        <strain evidence="14">W1-2-3</strain>
    </source>
</reference>
<evidence type="ECO:0000256" key="3">
    <source>
        <dbReference type="ARBA" id="ARBA00005169"/>
    </source>
</evidence>
<evidence type="ECO:0000256" key="9">
    <source>
        <dbReference type="ARBA" id="ARBA00022801"/>
    </source>
</evidence>
<comment type="catalytic activity">
    <reaction evidence="1 11">
        <text>1-(5-phospho-beta-D-ribosyl)-5'-AMP + H2O = 1-(5-phospho-beta-D-ribosyl)-5-[(5-phospho-beta-D-ribosylamino)methylideneamino]imidazole-4-carboxamide</text>
        <dbReference type="Rhea" id="RHEA:20049"/>
        <dbReference type="ChEBI" id="CHEBI:15377"/>
        <dbReference type="ChEBI" id="CHEBI:58435"/>
        <dbReference type="ChEBI" id="CHEBI:59457"/>
        <dbReference type="EC" id="3.5.4.19"/>
    </reaction>
</comment>
<keyword evidence="9 11" id="KW-0378">Hydrolase</keyword>
<gene>
    <name evidence="11 13" type="primary">hisI</name>
    <name evidence="13" type="ORF">E6W36_15520</name>
</gene>
<dbReference type="InterPro" id="IPR002496">
    <property type="entry name" value="PRib_AMP_CycHydrolase_dom"/>
</dbReference>
<comment type="subunit">
    <text evidence="11">Homodimer.</text>
</comment>
<feature type="binding site" evidence="11">
    <location>
        <position position="90"/>
    </location>
    <ligand>
        <name>Zn(2+)</name>
        <dbReference type="ChEBI" id="CHEBI:29105"/>
        <note>ligand shared between dimeric partners</note>
    </ligand>
</feature>
<evidence type="ECO:0000259" key="12">
    <source>
        <dbReference type="Pfam" id="PF01502"/>
    </source>
</evidence>
<evidence type="ECO:0000256" key="2">
    <source>
        <dbReference type="ARBA" id="ARBA00001460"/>
    </source>
</evidence>
<feature type="binding site" evidence="11">
    <location>
        <position position="93"/>
    </location>
    <ligand>
        <name>Mg(2+)</name>
        <dbReference type="ChEBI" id="CHEBI:18420"/>
    </ligand>
</feature>
<comment type="cofactor">
    <cofactor evidence="11">
        <name>Mg(2+)</name>
        <dbReference type="ChEBI" id="CHEBI:18420"/>
    </cofactor>
    <text evidence="11">Binds 1 Mg(2+) ion per subunit.</text>
</comment>
<comment type="catalytic activity">
    <reaction evidence="2">
        <text>1-(5-phospho-beta-D-ribosyl)-ATP + H2O = 1-(5-phospho-beta-D-ribosyl)-5'-AMP + diphosphate + H(+)</text>
        <dbReference type="Rhea" id="RHEA:22828"/>
        <dbReference type="ChEBI" id="CHEBI:15377"/>
        <dbReference type="ChEBI" id="CHEBI:15378"/>
        <dbReference type="ChEBI" id="CHEBI:33019"/>
        <dbReference type="ChEBI" id="CHEBI:59457"/>
        <dbReference type="ChEBI" id="CHEBI:73183"/>
        <dbReference type="EC" id="3.6.1.31"/>
    </reaction>
</comment>
<keyword evidence="7 11" id="KW-0963">Cytoplasm</keyword>
<keyword evidence="11" id="KW-0862">Zinc</keyword>
<name>A0A4D7C881_9SPHN</name>
<comment type="pathway">
    <text evidence="4">Amino-acid biosynthesis; L-histidine biosynthesis; L-histidine from 5-phospho-alpha-D-ribose 1-diphosphate: step 2/9.</text>
</comment>
<comment type="similarity">
    <text evidence="11">Belongs to the PRA-CH family.</text>
</comment>
<dbReference type="InterPro" id="IPR038019">
    <property type="entry name" value="PRib_AMP_CycHydrolase_sf"/>
</dbReference>
<dbReference type="Proteomes" id="UP000298714">
    <property type="component" value="Chromosome"/>
</dbReference>
<dbReference type="GO" id="GO:0005737">
    <property type="term" value="C:cytoplasm"/>
    <property type="evidence" value="ECO:0007669"/>
    <property type="project" value="UniProtKB-SubCell"/>
</dbReference>
<evidence type="ECO:0000313" key="14">
    <source>
        <dbReference type="Proteomes" id="UP000298714"/>
    </source>
</evidence>
<dbReference type="GO" id="GO:0004636">
    <property type="term" value="F:phosphoribosyl-ATP diphosphatase activity"/>
    <property type="evidence" value="ECO:0007669"/>
    <property type="project" value="UniProtKB-EC"/>
</dbReference>
<dbReference type="NCBIfam" id="NF000768">
    <property type="entry name" value="PRK00051.1"/>
    <property type="match status" value="1"/>
</dbReference>
<comment type="cofactor">
    <cofactor evidence="11">
        <name>Zn(2+)</name>
        <dbReference type="ChEBI" id="CHEBI:29105"/>
    </cofactor>
    <text evidence="11">Binds 1 zinc ion per subunit.</text>
</comment>
<feature type="binding site" evidence="11">
    <location>
        <position position="107"/>
    </location>
    <ligand>
        <name>Zn(2+)</name>
        <dbReference type="ChEBI" id="CHEBI:29105"/>
        <note>ligand shared between dimeric partners</note>
    </ligand>
</feature>
<feature type="binding site" evidence="11">
    <location>
        <position position="91"/>
    </location>
    <ligand>
        <name>Mg(2+)</name>
        <dbReference type="ChEBI" id="CHEBI:18420"/>
    </ligand>
</feature>
<comment type="function">
    <text evidence="11">Catalyzes the hydrolysis of the adenine ring of phosphoribosyl-AMP.</text>
</comment>
<comment type="subcellular location">
    <subcellularLocation>
        <location evidence="11">Cytoplasm</location>
    </subcellularLocation>
</comment>
<evidence type="ECO:0000313" key="13">
    <source>
        <dbReference type="EMBL" id="QCI80415.1"/>
    </source>
</evidence>
<protein>
    <recommendedName>
        <fullName evidence="11">Phosphoribosyl-AMP cyclohydrolase</fullName>
        <shortName evidence="11">PRA-CH</shortName>
        <ecNumber evidence="11">3.5.4.19</ecNumber>
    </recommendedName>
</protein>
<comment type="similarity">
    <text evidence="5">In the C-terminal section; belongs to the PRA-PH family.</text>
</comment>
<dbReference type="GO" id="GO:0008270">
    <property type="term" value="F:zinc ion binding"/>
    <property type="evidence" value="ECO:0007669"/>
    <property type="project" value="UniProtKB-UniRule"/>
</dbReference>
<feature type="binding site" evidence="11">
    <location>
        <position position="114"/>
    </location>
    <ligand>
        <name>Zn(2+)</name>
        <dbReference type="ChEBI" id="CHEBI:29105"/>
        <note>ligand shared between dimeric partners</note>
    </ligand>
</feature>
<dbReference type="SUPFAM" id="SSF141734">
    <property type="entry name" value="HisI-like"/>
    <property type="match status" value="1"/>
</dbReference>
<dbReference type="FunFam" id="3.10.20.810:FF:000001">
    <property type="entry name" value="Histidine biosynthesis bifunctional protein HisIE"/>
    <property type="match status" value="1"/>
</dbReference>
<evidence type="ECO:0000256" key="6">
    <source>
        <dbReference type="ARBA" id="ARBA00008299"/>
    </source>
</evidence>
<dbReference type="HAMAP" id="MF_01021">
    <property type="entry name" value="HisI"/>
    <property type="match status" value="1"/>
</dbReference>
<dbReference type="UniPathway" id="UPA00031">
    <property type="reaction ID" value="UER00008"/>
</dbReference>
<comment type="pathway">
    <text evidence="3 11">Amino-acid biosynthesis; L-histidine biosynthesis; L-histidine from 5-phospho-alpha-D-ribose 1-diphosphate: step 3/9.</text>
</comment>
<evidence type="ECO:0000256" key="7">
    <source>
        <dbReference type="ARBA" id="ARBA00022490"/>
    </source>
</evidence>
<evidence type="ECO:0000256" key="11">
    <source>
        <dbReference type="HAMAP-Rule" id="MF_01021"/>
    </source>
</evidence>
<dbReference type="GO" id="GO:0004635">
    <property type="term" value="F:phosphoribosyl-AMP cyclohydrolase activity"/>
    <property type="evidence" value="ECO:0007669"/>
    <property type="project" value="UniProtKB-UniRule"/>
</dbReference>
<feature type="binding site" evidence="11">
    <location>
        <position position="89"/>
    </location>
    <ligand>
        <name>Mg(2+)</name>
        <dbReference type="ChEBI" id="CHEBI:18420"/>
    </ligand>
</feature>
<dbReference type="GO" id="GO:0000287">
    <property type="term" value="F:magnesium ion binding"/>
    <property type="evidence" value="ECO:0007669"/>
    <property type="project" value="UniProtKB-UniRule"/>
</dbReference>
<dbReference type="PANTHER" id="PTHR42945:SF1">
    <property type="entry name" value="HISTIDINE BIOSYNTHESIS BIFUNCTIONAL PROTEIN HIS7"/>
    <property type="match status" value="1"/>
</dbReference>
<dbReference type="Pfam" id="PF01502">
    <property type="entry name" value="PRA-CH"/>
    <property type="match status" value="1"/>
</dbReference>
<keyword evidence="8 11" id="KW-0028">Amino-acid biosynthesis</keyword>
<dbReference type="EMBL" id="CP039704">
    <property type="protein sequence ID" value="QCI80415.1"/>
    <property type="molecule type" value="Genomic_DNA"/>
</dbReference>
<evidence type="ECO:0000256" key="5">
    <source>
        <dbReference type="ARBA" id="ARBA00007731"/>
    </source>
</evidence>
<dbReference type="RefSeq" id="WP_222873310.1">
    <property type="nucleotide sequence ID" value="NZ_CP039704.1"/>
</dbReference>
<organism evidence="13 14">
    <name type="scientific">Hankyongella ginsenosidimutans</name>
    <dbReference type="NCBI Taxonomy" id="1763828"/>
    <lineage>
        <taxon>Bacteria</taxon>
        <taxon>Pseudomonadati</taxon>
        <taxon>Pseudomonadota</taxon>
        <taxon>Alphaproteobacteria</taxon>
        <taxon>Sphingomonadales</taxon>
        <taxon>Sphingomonadaceae</taxon>
        <taxon>Hankyongella</taxon>
    </lineage>
</organism>
<feature type="domain" description="Phosphoribosyl-AMP cyclohydrolase" evidence="12">
    <location>
        <begin position="42"/>
        <end position="116"/>
    </location>
</feature>
<evidence type="ECO:0000256" key="4">
    <source>
        <dbReference type="ARBA" id="ARBA00005204"/>
    </source>
</evidence>
<dbReference type="EC" id="3.5.4.19" evidence="11"/>
<dbReference type="InterPro" id="IPR026660">
    <property type="entry name" value="PRA-CH"/>
</dbReference>
<dbReference type="Gene3D" id="3.10.20.810">
    <property type="entry name" value="Phosphoribosyl-AMP cyclohydrolase"/>
    <property type="match status" value="1"/>
</dbReference>
<keyword evidence="11" id="KW-0460">Magnesium</keyword>
<keyword evidence="11" id="KW-0479">Metal-binding</keyword>
<comment type="similarity">
    <text evidence="6">In the N-terminal section; belongs to the PRA-CH family.</text>
</comment>
<evidence type="ECO:0000256" key="10">
    <source>
        <dbReference type="ARBA" id="ARBA00023102"/>
    </source>
</evidence>
<dbReference type="PANTHER" id="PTHR42945">
    <property type="entry name" value="HISTIDINE BIOSYNTHESIS BIFUNCTIONAL PROTEIN"/>
    <property type="match status" value="1"/>
</dbReference>
<evidence type="ECO:0000256" key="1">
    <source>
        <dbReference type="ARBA" id="ARBA00000024"/>
    </source>
</evidence>
<sequence length="146" mass="15614">MPFAHIEDKAAIETGSLLSPRFDERGLITAVAVDAASGRVLMVAAMNQEALARTIETGEAHYWSRSRQALWHKGATSGHTQKVVELRIDCDQDAVVLHVEAHGPGQCHVGYPSCFYRVVGIGGPAADARLTIVDAPSYDPDAVYGG</sequence>
<dbReference type="KEGG" id="hgn:E6W36_15520"/>
<accession>A0A4D7C881</accession>
<keyword evidence="10 11" id="KW-0368">Histidine biosynthesis</keyword>
<keyword evidence="14" id="KW-1185">Reference proteome</keyword>